<feature type="transmembrane region" description="Helical" evidence="9">
    <location>
        <begin position="176"/>
        <end position="197"/>
    </location>
</feature>
<evidence type="ECO:0000256" key="8">
    <source>
        <dbReference type="SAM" id="MobiDB-lite"/>
    </source>
</evidence>
<evidence type="ECO:0000256" key="7">
    <source>
        <dbReference type="ARBA" id="ARBA00023169"/>
    </source>
</evidence>
<feature type="region of interest" description="Disordered" evidence="8">
    <location>
        <begin position="35"/>
        <end position="56"/>
    </location>
</feature>
<dbReference type="EMBL" id="JAAVLX010000002">
    <property type="protein sequence ID" value="NOJ39146.1"/>
    <property type="molecule type" value="Genomic_DNA"/>
</dbReference>
<evidence type="ECO:0000256" key="4">
    <source>
        <dbReference type="ARBA" id="ARBA00022692"/>
    </source>
</evidence>
<gene>
    <name evidence="11" type="ORF">HCN58_05930</name>
</gene>
<dbReference type="PANTHER" id="PTHR30576">
    <property type="entry name" value="COLANIC BIOSYNTHESIS UDP-GLUCOSE LIPID CARRIER TRANSFERASE"/>
    <property type="match status" value="1"/>
</dbReference>
<organism evidence="11 12">
    <name type="scientific">Bradyrhizobium australiense</name>
    <dbReference type="NCBI Taxonomy" id="2721161"/>
    <lineage>
        <taxon>Bacteria</taxon>
        <taxon>Pseudomonadati</taxon>
        <taxon>Pseudomonadota</taxon>
        <taxon>Alphaproteobacteria</taxon>
        <taxon>Hyphomicrobiales</taxon>
        <taxon>Nitrobacteraceae</taxon>
        <taxon>Bradyrhizobium</taxon>
    </lineage>
</organism>
<evidence type="ECO:0000256" key="3">
    <source>
        <dbReference type="ARBA" id="ARBA00022679"/>
    </source>
</evidence>
<dbReference type="Pfam" id="PF13727">
    <property type="entry name" value="CoA_binding_3"/>
    <property type="match status" value="1"/>
</dbReference>
<reference evidence="11 12" key="1">
    <citation type="submission" date="2020-03" db="EMBL/GenBank/DDBJ databases">
        <title>Bradyrhizobium diversity isolated from nodules of Indigofera sp.</title>
        <authorList>
            <person name="Klepa M."/>
            <person name="Helene L."/>
            <person name="Hungria M."/>
        </authorList>
    </citation>
    <scope>NUCLEOTIDE SEQUENCE [LARGE SCALE GENOMIC DNA]</scope>
    <source>
        <strain evidence="11 12">WSM 1791</strain>
    </source>
</reference>
<dbReference type="EC" id="2.7.8.31" evidence="11"/>
<dbReference type="GO" id="GO:0000271">
    <property type="term" value="P:polysaccharide biosynthetic process"/>
    <property type="evidence" value="ECO:0007669"/>
    <property type="project" value="UniProtKB-KW"/>
</dbReference>
<comment type="subcellular location">
    <subcellularLocation>
        <location evidence="1">Membrane</location>
        <topology evidence="1">Multi-pass membrane protein</topology>
    </subcellularLocation>
</comment>
<dbReference type="Proteomes" id="UP000544122">
    <property type="component" value="Unassembled WGS sequence"/>
</dbReference>
<accession>A0A7Y4GNX1</accession>
<feature type="transmembrane region" description="Helical" evidence="9">
    <location>
        <begin position="144"/>
        <end position="164"/>
    </location>
</feature>
<sequence>MASFVIAGLPYADNLSVSIDPGGARRPNASILRTPCKPAASSSSRERLSGPGSQVDQGTETSIFAFLLWQYRRGTVMKALPTTASHRGRYTAGDLIRRLRLGYEEFMFLAIFSDACAIVVASVAAGGIYHWIAFGKFASLNDSLALGGILAALTVALLKVKGLYTPDALLSVRAQIAPIMLSWSTVLFLLFAASFTLKVSSDLSRGWALSFAIVAPLLILYQRSLLSGAILEIVQNGWLKRPKIILVTSHSASTVAADEALRTYDVVGNHLLPQNPEDIQSLFRALVSTCRGSDIREIHLAIDWDRWSATKRALIELRELPLPVRLIADATVREILQSPQTKRCGAVSFELQRAPLTPGERATKRLFDLVAATCGLLALAPFLAAISLAILVDSPGPVLFRQKRGGFNGRSFQILKFRTMHVMEDDAMIKQATRDDGRVTRIGRWLRRTSIDELPQLINVLRGDMSLVGPRPHALAHDDQYSKLIASYPCRHHVKPGITGWAQVNGFRGETPTLAPMKRRVELDLWYVSNWSLWLDLRILIRTVRDFHSRNAF</sequence>
<keyword evidence="4 9" id="KW-0812">Transmembrane</keyword>
<dbReference type="AlphaFoldDB" id="A0A7Y4GNX1"/>
<dbReference type="InterPro" id="IPR017473">
    <property type="entry name" value="Undecaprenyl-P_gluc_Ptfrase"/>
</dbReference>
<proteinExistence type="inferred from homology"/>
<dbReference type="GO" id="GO:0089702">
    <property type="term" value="F:undecaprenyl-phosphate glucose phosphotransferase activity"/>
    <property type="evidence" value="ECO:0007669"/>
    <property type="project" value="UniProtKB-EC"/>
</dbReference>
<evidence type="ECO:0000313" key="12">
    <source>
        <dbReference type="Proteomes" id="UP000544122"/>
    </source>
</evidence>
<dbReference type="NCBIfam" id="TIGR03023">
    <property type="entry name" value="WcaJ_sugtrans"/>
    <property type="match status" value="1"/>
</dbReference>
<keyword evidence="5 9" id="KW-1133">Transmembrane helix</keyword>
<keyword evidence="12" id="KW-1185">Reference proteome</keyword>
<dbReference type="InterPro" id="IPR003362">
    <property type="entry name" value="Bact_transf"/>
</dbReference>
<dbReference type="InterPro" id="IPR017475">
    <property type="entry name" value="EPS_sugar_tfrase"/>
</dbReference>
<evidence type="ECO:0000313" key="11">
    <source>
        <dbReference type="EMBL" id="NOJ39146.1"/>
    </source>
</evidence>
<dbReference type="RefSeq" id="WP_171578403.1">
    <property type="nucleotide sequence ID" value="NZ_JAAVLX010000002.1"/>
</dbReference>
<evidence type="ECO:0000256" key="9">
    <source>
        <dbReference type="SAM" id="Phobius"/>
    </source>
</evidence>
<feature type="transmembrane region" description="Helical" evidence="9">
    <location>
        <begin position="369"/>
        <end position="392"/>
    </location>
</feature>
<evidence type="ECO:0000259" key="10">
    <source>
        <dbReference type="Pfam" id="PF02397"/>
    </source>
</evidence>
<comment type="similarity">
    <text evidence="2">Belongs to the bacterial sugar transferase family.</text>
</comment>
<dbReference type="Pfam" id="PF02397">
    <property type="entry name" value="Bac_transf"/>
    <property type="match status" value="1"/>
</dbReference>
<dbReference type="NCBIfam" id="TIGR03025">
    <property type="entry name" value="EPS_sugtrans"/>
    <property type="match status" value="1"/>
</dbReference>
<evidence type="ECO:0000256" key="6">
    <source>
        <dbReference type="ARBA" id="ARBA00023136"/>
    </source>
</evidence>
<feature type="transmembrane region" description="Helical" evidence="9">
    <location>
        <begin position="106"/>
        <end position="132"/>
    </location>
</feature>
<dbReference type="GO" id="GO:0009242">
    <property type="term" value="P:colanic acid biosynthetic process"/>
    <property type="evidence" value="ECO:0007669"/>
    <property type="project" value="TreeGrafter"/>
</dbReference>
<comment type="caution">
    <text evidence="11">The sequence shown here is derived from an EMBL/GenBank/DDBJ whole genome shotgun (WGS) entry which is preliminary data.</text>
</comment>
<dbReference type="GO" id="GO:0016020">
    <property type="term" value="C:membrane"/>
    <property type="evidence" value="ECO:0007669"/>
    <property type="project" value="UniProtKB-SubCell"/>
</dbReference>
<keyword evidence="7" id="KW-0270">Exopolysaccharide synthesis</keyword>
<evidence type="ECO:0000256" key="2">
    <source>
        <dbReference type="ARBA" id="ARBA00006464"/>
    </source>
</evidence>
<feature type="domain" description="Bacterial sugar transferase" evidence="10">
    <location>
        <begin position="364"/>
        <end position="546"/>
    </location>
</feature>
<evidence type="ECO:0000256" key="1">
    <source>
        <dbReference type="ARBA" id="ARBA00004141"/>
    </source>
</evidence>
<keyword evidence="6 9" id="KW-0472">Membrane</keyword>
<keyword evidence="3 11" id="KW-0808">Transferase</keyword>
<name>A0A7Y4GNX1_9BRAD</name>
<evidence type="ECO:0000256" key="5">
    <source>
        <dbReference type="ARBA" id="ARBA00022989"/>
    </source>
</evidence>
<dbReference type="PANTHER" id="PTHR30576:SF21">
    <property type="entry name" value="UDP-GLUCOSE:UNDECAPRENYL-PHOSPHATE GLUCOSE-1-PHOSPHATE TRANSFERASE"/>
    <property type="match status" value="1"/>
</dbReference>
<protein>
    <submittedName>
        <fullName evidence="11">Undecaprenyl-phosphate glucose phosphotransferase</fullName>
        <ecNumber evidence="11">2.7.8.31</ecNumber>
    </submittedName>
</protein>